<dbReference type="Pfam" id="PF13532">
    <property type="entry name" value="2OG-FeII_Oxy_2"/>
    <property type="match status" value="1"/>
</dbReference>
<dbReference type="PANTHER" id="PTHR31212:SF4">
    <property type="entry name" value="ALPHA-KETOGLUTARATE-DEPENDENT DIOXYGENASE ALKB HOMOLOG 3"/>
    <property type="match status" value="1"/>
</dbReference>
<proteinExistence type="predicted"/>
<dbReference type="Proteomes" id="UP000553459">
    <property type="component" value="Unassembled WGS sequence"/>
</dbReference>
<accession>A0A845PRN4</accession>
<dbReference type="GO" id="GO:0046872">
    <property type="term" value="F:metal ion binding"/>
    <property type="evidence" value="ECO:0007669"/>
    <property type="project" value="UniProtKB-KW"/>
</dbReference>
<evidence type="ECO:0000313" key="11">
    <source>
        <dbReference type="Proteomes" id="UP000553459"/>
    </source>
</evidence>
<dbReference type="InterPro" id="IPR032854">
    <property type="entry name" value="ALKBH3"/>
</dbReference>
<keyword evidence="4" id="KW-0460">Magnesium</keyword>
<comment type="cofactor">
    <cofactor evidence="1">
        <name>Fe(2+)</name>
        <dbReference type="ChEBI" id="CHEBI:29033"/>
    </cofactor>
</comment>
<dbReference type="GO" id="GO:0016787">
    <property type="term" value="F:hydrolase activity"/>
    <property type="evidence" value="ECO:0007669"/>
    <property type="project" value="UniProtKB-ARBA"/>
</dbReference>
<feature type="domain" description="Fe2OG dioxygenase" evidence="9">
    <location>
        <begin position="104"/>
        <end position="201"/>
    </location>
</feature>
<dbReference type="GO" id="GO:0032451">
    <property type="term" value="F:demethylase activity"/>
    <property type="evidence" value="ECO:0007669"/>
    <property type="project" value="UniProtKB-ARBA"/>
</dbReference>
<name>A0A845PRN4_9FLAO</name>
<evidence type="ECO:0000256" key="5">
    <source>
        <dbReference type="ARBA" id="ARBA00022964"/>
    </source>
</evidence>
<evidence type="ECO:0000256" key="1">
    <source>
        <dbReference type="ARBA" id="ARBA00001954"/>
    </source>
</evidence>
<keyword evidence="3" id="KW-0227">DNA damage</keyword>
<dbReference type="RefSeq" id="WP_166519161.1">
    <property type="nucleotide sequence ID" value="NZ_JAAABJ010000475.1"/>
</dbReference>
<keyword evidence="7" id="KW-0408">Iron</keyword>
<dbReference type="GO" id="GO:0051213">
    <property type="term" value="F:dioxygenase activity"/>
    <property type="evidence" value="ECO:0007669"/>
    <property type="project" value="UniProtKB-KW"/>
</dbReference>
<evidence type="ECO:0000256" key="2">
    <source>
        <dbReference type="ARBA" id="ARBA00022723"/>
    </source>
</evidence>
<dbReference type="FunFam" id="2.60.120.590:FF:000004">
    <property type="entry name" value="DNA oxidative demethylase ALKBH2"/>
    <property type="match status" value="1"/>
</dbReference>
<evidence type="ECO:0000256" key="7">
    <source>
        <dbReference type="ARBA" id="ARBA00023004"/>
    </source>
</evidence>
<evidence type="ECO:0000256" key="8">
    <source>
        <dbReference type="ARBA" id="ARBA00023204"/>
    </source>
</evidence>
<dbReference type="SUPFAM" id="SSF51197">
    <property type="entry name" value="Clavaminate synthase-like"/>
    <property type="match status" value="1"/>
</dbReference>
<dbReference type="PANTHER" id="PTHR31212">
    <property type="entry name" value="ALPHA-KETOGLUTARATE-DEPENDENT DIOXYGENASE ALKB HOMOLOG 3"/>
    <property type="match status" value="1"/>
</dbReference>
<reference evidence="10 11" key="1">
    <citation type="submission" date="2019-11" db="EMBL/GenBank/DDBJ databases">
        <title>Characterization of Elizabethkingia argenteiflava sp. nov., isolated from inner surface of Soybean Pods.</title>
        <authorList>
            <person name="Mo S."/>
        </authorList>
    </citation>
    <scope>NUCLEOTIDE SEQUENCE [LARGE SCALE GENOMIC DNA]</scope>
    <source>
        <strain evidence="10 11">YB22</strain>
    </source>
</reference>
<evidence type="ECO:0000256" key="6">
    <source>
        <dbReference type="ARBA" id="ARBA00023002"/>
    </source>
</evidence>
<keyword evidence="6" id="KW-0560">Oxidoreductase</keyword>
<dbReference type="GO" id="GO:0006307">
    <property type="term" value="P:DNA alkylation repair"/>
    <property type="evidence" value="ECO:0007669"/>
    <property type="project" value="InterPro"/>
</dbReference>
<dbReference type="InterPro" id="IPR005123">
    <property type="entry name" value="Oxoglu/Fe-dep_dioxygenase_dom"/>
</dbReference>
<evidence type="ECO:0000256" key="4">
    <source>
        <dbReference type="ARBA" id="ARBA00022842"/>
    </source>
</evidence>
<dbReference type="InterPro" id="IPR037151">
    <property type="entry name" value="AlkB-like_sf"/>
</dbReference>
<dbReference type="PROSITE" id="PS51471">
    <property type="entry name" value="FE2OG_OXY"/>
    <property type="match status" value="1"/>
</dbReference>
<evidence type="ECO:0000313" key="10">
    <source>
        <dbReference type="EMBL" id="NAW50862.1"/>
    </source>
</evidence>
<dbReference type="GO" id="GO:0016705">
    <property type="term" value="F:oxidoreductase activity, acting on paired donors, with incorporation or reduction of molecular oxygen"/>
    <property type="evidence" value="ECO:0007669"/>
    <property type="project" value="UniProtKB-ARBA"/>
</dbReference>
<organism evidence="10 11">
    <name type="scientific">Elizabethkingia argenteiflava</name>
    <dbReference type="NCBI Taxonomy" id="2681556"/>
    <lineage>
        <taxon>Bacteria</taxon>
        <taxon>Pseudomonadati</taxon>
        <taxon>Bacteroidota</taxon>
        <taxon>Flavobacteriia</taxon>
        <taxon>Flavobacteriales</taxon>
        <taxon>Weeksellaceae</taxon>
        <taxon>Elizabethkingia</taxon>
    </lineage>
</organism>
<protein>
    <submittedName>
        <fullName evidence="10">Alpha-ketoglutarate-dependent dioxygenase AlkB</fullName>
    </submittedName>
</protein>
<keyword evidence="11" id="KW-1185">Reference proteome</keyword>
<evidence type="ECO:0000259" key="9">
    <source>
        <dbReference type="PROSITE" id="PS51471"/>
    </source>
</evidence>
<dbReference type="GO" id="GO:0140097">
    <property type="term" value="F:catalytic activity, acting on DNA"/>
    <property type="evidence" value="ECO:0007669"/>
    <property type="project" value="UniProtKB-ARBA"/>
</dbReference>
<comment type="caution">
    <text evidence="10">The sequence shown here is derived from an EMBL/GenBank/DDBJ whole genome shotgun (WGS) entry which is preliminary data.</text>
</comment>
<keyword evidence="8" id="KW-0234">DNA repair</keyword>
<evidence type="ECO:0000256" key="3">
    <source>
        <dbReference type="ARBA" id="ARBA00022763"/>
    </source>
</evidence>
<keyword evidence="2" id="KW-0479">Metal-binding</keyword>
<keyword evidence="5 10" id="KW-0223">Dioxygenase</keyword>
<sequence length="201" mass="23453">MSLFINTSGSSFNLLPRDGTLNYYGKILSKETADLYFQRLLDTIEWRQDEVVMFGKKILTQRKVSWYSDFPYEYTYSHTTKKALPWTDTLRILKKIIEKTTRENYNSCLLNLYHNGKEGMGWHSDAEKDLKAHAAIGVISLGADRKFSLKHKHTQEKVNLGLEHGSLLVMKDQTQDYWLHSLPPTKKSFEKRISLTFRTII</sequence>
<gene>
    <name evidence="10" type="ORF">GNY06_05570</name>
</gene>
<dbReference type="Gene3D" id="2.60.120.590">
    <property type="entry name" value="Alpha-ketoglutarate-dependent dioxygenase AlkB-like"/>
    <property type="match status" value="1"/>
</dbReference>
<dbReference type="AlphaFoldDB" id="A0A845PRN4"/>
<dbReference type="InterPro" id="IPR027450">
    <property type="entry name" value="AlkB-like"/>
</dbReference>
<dbReference type="EMBL" id="JAAABJ010000475">
    <property type="protein sequence ID" value="NAW50862.1"/>
    <property type="molecule type" value="Genomic_DNA"/>
</dbReference>